<reference evidence="1 2" key="1">
    <citation type="submission" date="2019-09" db="EMBL/GenBank/DDBJ databases">
        <title>Whole genome sequences of isolates from the Mars Exploration Rovers.</title>
        <authorList>
            <person name="Seuylemezian A."/>
            <person name="Vaishampayan P."/>
        </authorList>
    </citation>
    <scope>NUCLEOTIDE SEQUENCE [LARGE SCALE GENOMIC DNA]</scope>
    <source>
        <strain evidence="1 2">MER_TA_151</strain>
    </source>
</reference>
<comment type="caution">
    <text evidence="1">The sequence shown here is derived from an EMBL/GenBank/DDBJ whole genome shotgun (WGS) entry which is preliminary data.</text>
</comment>
<proteinExistence type="predicted"/>
<organism evidence="1 2">
    <name type="scientific">Niallia endozanthoxylica</name>
    <dbReference type="NCBI Taxonomy" id="2036016"/>
    <lineage>
        <taxon>Bacteria</taxon>
        <taxon>Bacillati</taxon>
        <taxon>Bacillota</taxon>
        <taxon>Bacilli</taxon>
        <taxon>Bacillales</taxon>
        <taxon>Bacillaceae</taxon>
        <taxon>Niallia</taxon>
    </lineage>
</organism>
<dbReference type="OrthoDB" id="2797164at2"/>
<dbReference type="RefSeq" id="WP_150438371.1">
    <property type="nucleotide sequence ID" value="NZ_VYKL01000006.1"/>
</dbReference>
<dbReference type="AlphaFoldDB" id="A0A5J5I4X0"/>
<accession>A0A5J5I4X0</accession>
<name>A0A5J5I4X0_9BACI</name>
<protein>
    <submittedName>
        <fullName evidence="1">Uncharacterized protein</fullName>
    </submittedName>
</protein>
<gene>
    <name evidence="1" type="ORF">F4V44_02290</name>
</gene>
<evidence type="ECO:0000313" key="1">
    <source>
        <dbReference type="EMBL" id="KAA9030643.1"/>
    </source>
</evidence>
<dbReference type="Proteomes" id="UP000326671">
    <property type="component" value="Unassembled WGS sequence"/>
</dbReference>
<keyword evidence="2" id="KW-1185">Reference proteome</keyword>
<evidence type="ECO:0000313" key="2">
    <source>
        <dbReference type="Proteomes" id="UP000326671"/>
    </source>
</evidence>
<dbReference type="EMBL" id="VYKL01000006">
    <property type="protein sequence ID" value="KAA9030643.1"/>
    <property type="molecule type" value="Genomic_DNA"/>
</dbReference>
<sequence>MKEIKCIPQFIFIETIKAAKSSKGNLTQSLWKLDSDTILQQANQFARIIERLDQKEGILHAWFKVDDTIPFRDFMKIENQLEKLMQPEFGEGWEVEVLLVPINEEKDFEDILETVEQQTHKLAVRYPFEIFTHVVGFGDALLSQAMTLEGVKQFEDRYVSLYWDNEQTVSHHIRVRKNVQDWRKQFRDFVVDHDYQAALELLKDLEGNNMTKTLKSLLQMMIKRLNFSFDEALNYLEETKEYLSNHTVYQETHSILTSLQSTASKERDLARIVELYRQLEVYFEKEDYPSFLVRFYRAREAVLYYLSQHGQPVSSPVKIGKNSSIYQVVDQLEEKYESGAITQYYGAYFYLKSKNVADTLQVRNHSFIGHGRKGINHRDLLTAHYGTASTTVKKARHRFRMDSTLMLKDLEAELDDNYEHITRLLLAVSRKLERKEVKKDEKSSHLSVK</sequence>